<dbReference type="Proteomes" id="UP000631300">
    <property type="component" value="Unassembled WGS sequence"/>
</dbReference>
<evidence type="ECO:0000313" key="2">
    <source>
        <dbReference type="Proteomes" id="UP000631300"/>
    </source>
</evidence>
<name>A0A918JDX0_9ALTE</name>
<keyword evidence="2" id="KW-1185">Reference proteome</keyword>
<comment type="caution">
    <text evidence="1">The sequence shown here is derived from an EMBL/GenBank/DDBJ whole genome shotgun (WGS) entry which is preliminary data.</text>
</comment>
<evidence type="ECO:0000313" key="1">
    <source>
        <dbReference type="EMBL" id="GGW74627.1"/>
    </source>
</evidence>
<organism evidence="1 2">
    <name type="scientific">Alteromonas halophila</name>
    <dbReference type="NCBI Taxonomy" id="516698"/>
    <lineage>
        <taxon>Bacteria</taxon>
        <taxon>Pseudomonadati</taxon>
        <taxon>Pseudomonadota</taxon>
        <taxon>Gammaproteobacteria</taxon>
        <taxon>Alteromonadales</taxon>
        <taxon>Alteromonadaceae</taxon>
        <taxon>Alteromonas/Salinimonas group</taxon>
        <taxon>Alteromonas</taxon>
    </lineage>
</organism>
<protein>
    <submittedName>
        <fullName evidence="1">Uncharacterized protein</fullName>
    </submittedName>
</protein>
<dbReference type="EMBL" id="BMXP01000001">
    <property type="protein sequence ID" value="GGW74627.1"/>
    <property type="molecule type" value="Genomic_DNA"/>
</dbReference>
<proteinExistence type="predicted"/>
<sequence length="80" mass="8495">MTQPGDRKSGGQGWRSIASGELAKAGTVVAGNVRNTGVAVLLAGNRVRFFAGIQVFIFAVTGSGYRAGCWRDNLNIVRLR</sequence>
<gene>
    <name evidence="1" type="ORF">GCM10007391_03290</name>
</gene>
<accession>A0A918JDX0</accession>
<reference evidence="1" key="1">
    <citation type="journal article" date="2014" name="Int. J. Syst. Evol. Microbiol.">
        <title>Complete genome sequence of Corynebacterium casei LMG S-19264T (=DSM 44701T), isolated from a smear-ripened cheese.</title>
        <authorList>
            <consortium name="US DOE Joint Genome Institute (JGI-PGF)"/>
            <person name="Walter F."/>
            <person name="Albersmeier A."/>
            <person name="Kalinowski J."/>
            <person name="Ruckert C."/>
        </authorList>
    </citation>
    <scope>NUCLEOTIDE SEQUENCE</scope>
    <source>
        <strain evidence="1">KCTC 22164</strain>
    </source>
</reference>
<reference evidence="1" key="2">
    <citation type="submission" date="2020-09" db="EMBL/GenBank/DDBJ databases">
        <authorList>
            <person name="Sun Q."/>
            <person name="Kim S."/>
        </authorList>
    </citation>
    <scope>NUCLEOTIDE SEQUENCE</scope>
    <source>
        <strain evidence="1">KCTC 22164</strain>
    </source>
</reference>
<dbReference type="AlphaFoldDB" id="A0A918JDX0"/>